<reference evidence="2" key="2">
    <citation type="submission" date="2020-09" db="EMBL/GenBank/DDBJ databases">
        <authorList>
            <person name="Sun Q."/>
            <person name="Zhou Y."/>
        </authorList>
    </citation>
    <scope>NUCLEOTIDE SEQUENCE</scope>
    <source>
        <strain evidence="2">CGMCC 1.12919</strain>
    </source>
</reference>
<proteinExistence type="predicted"/>
<keyword evidence="1" id="KW-0812">Transmembrane</keyword>
<comment type="caution">
    <text evidence="2">The sequence shown here is derived from an EMBL/GenBank/DDBJ whole genome shotgun (WGS) entry which is preliminary data.</text>
</comment>
<dbReference type="AlphaFoldDB" id="A0A916XCD2"/>
<evidence type="ECO:0000313" key="2">
    <source>
        <dbReference type="EMBL" id="GGC60241.1"/>
    </source>
</evidence>
<reference evidence="2" key="1">
    <citation type="journal article" date="2014" name="Int. J. Syst. Evol. Microbiol.">
        <title>Complete genome sequence of Corynebacterium casei LMG S-19264T (=DSM 44701T), isolated from a smear-ripened cheese.</title>
        <authorList>
            <consortium name="US DOE Joint Genome Institute (JGI-PGF)"/>
            <person name="Walter F."/>
            <person name="Albersmeier A."/>
            <person name="Kalinowski J."/>
            <person name="Ruckert C."/>
        </authorList>
    </citation>
    <scope>NUCLEOTIDE SEQUENCE</scope>
    <source>
        <strain evidence="2">CGMCC 1.12919</strain>
    </source>
</reference>
<sequence length="174" mass="18910">MAVIDVQVVRVAGVVERADLSGEGLSLEVRLAEAQDRWVERCTVDPSFAARPGDQLDLCYIRVEYRQGSTLGSIRNRRTGAEAVFDAPLREACEAQVLVDHRRRGCLFGGIGVVVAGGYLGTLLPWWATLLALPLGWIIGGLVALLLVPLRVRQSDVDAIKDLLRGHGGGRERV</sequence>
<dbReference type="EMBL" id="BMGG01000003">
    <property type="protein sequence ID" value="GGC60241.1"/>
    <property type="molecule type" value="Genomic_DNA"/>
</dbReference>
<organism evidence="2 3">
    <name type="scientific">Chelatococcus reniformis</name>
    <dbReference type="NCBI Taxonomy" id="1494448"/>
    <lineage>
        <taxon>Bacteria</taxon>
        <taxon>Pseudomonadati</taxon>
        <taxon>Pseudomonadota</taxon>
        <taxon>Alphaproteobacteria</taxon>
        <taxon>Hyphomicrobiales</taxon>
        <taxon>Chelatococcaceae</taxon>
        <taxon>Chelatococcus</taxon>
    </lineage>
</organism>
<gene>
    <name evidence="2" type="ORF">GCM10010994_18620</name>
</gene>
<protein>
    <submittedName>
        <fullName evidence="2">Uncharacterized protein</fullName>
    </submittedName>
</protein>
<feature type="transmembrane region" description="Helical" evidence="1">
    <location>
        <begin position="134"/>
        <end position="152"/>
    </location>
</feature>
<keyword evidence="1" id="KW-1133">Transmembrane helix</keyword>
<evidence type="ECO:0000256" key="1">
    <source>
        <dbReference type="SAM" id="Phobius"/>
    </source>
</evidence>
<dbReference type="RefSeq" id="WP_188608886.1">
    <property type="nucleotide sequence ID" value="NZ_BMGG01000003.1"/>
</dbReference>
<evidence type="ECO:0000313" key="3">
    <source>
        <dbReference type="Proteomes" id="UP000637002"/>
    </source>
</evidence>
<keyword evidence="3" id="KW-1185">Reference proteome</keyword>
<accession>A0A916XCD2</accession>
<dbReference type="Proteomes" id="UP000637002">
    <property type="component" value="Unassembled WGS sequence"/>
</dbReference>
<keyword evidence="1" id="KW-0472">Membrane</keyword>
<name>A0A916XCD2_9HYPH</name>
<feature type="transmembrane region" description="Helical" evidence="1">
    <location>
        <begin position="106"/>
        <end position="128"/>
    </location>
</feature>